<dbReference type="InterPro" id="IPR011990">
    <property type="entry name" value="TPR-like_helical_dom_sf"/>
</dbReference>
<dbReference type="EMBL" id="JH767238">
    <property type="protein sequence ID" value="EQC26231.1"/>
    <property type="molecule type" value="Genomic_DNA"/>
</dbReference>
<keyword evidence="1" id="KW-0677">Repeat</keyword>
<dbReference type="InParanoid" id="T0PVD5"/>
<name>T0PVD5_SAPDV</name>
<dbReference type="AlphaFoldDB" id="T0PVD5"/>
<dbReference type="Proteomes" id="UP000030762">
    <property type="component" value="Unassembled WGS sequence"/>
</dbReference>
<evidence type="ECO:0000313" key="3">
    <source>
        <dbReference type="EMBL" id="EQC26231.1"/>
    </source>
</evidence>
<dbReference type="OrthoDB" id="75841at2759"/>
<keyword evidence="4" id="KW-1185">Reference proteome</keyword>
<evidence type="ECO:0000256" key="1">
    <source>
        <dbReference type="ARBA" id="ARBA00022737"/>
    </source>
</evidence>
<evidence type="ECO:0000256" key="2">
    <source>
        <dbReference type="ARBA" id="ARBA00022803"/>
    </source>
</evidence>
<dbReference type="SUPFAM" id="SSF48452">
    <property type="entry name" value="TPR-like"/>
    <property type="match status" value="1"/>
</dbReference>
<dbReference type="Gene3D" id="1.25.40.10">
    <property type="entry name" value="Tetratricopeptide repeat domain"/>
    <property type="match status" value="1"/>
</dbReference>
<dbReference type="RefSeq" id="XP_008620376.1">
    <property type="nucleotide sequence ID" value="XM_008622154.1"/>
</dbReference>
<dbReference type="InterPro" id="IPR039663">
    <property type="entry name" value="AIP/AIPL1/TTC9"/>
</dbReference>
<evidence type="ECO:0000313" key="4">
    <source>
        <dbReference type="Proteomes" id="UP000030762"/>
    </source>
</evidence>
<dbReference type="PANTHER" id="PTHR11242:SF0">
    <property type="entry name" value="TPR_REGION DOMAIN-CONTAINING PROTEIN"/>
    <property type="match status" value="1"/>
</dbReference>
<reference evidence="3 4" key="1">
    <citation type="submission" date="2012-04" db="EMBL/GenBank/DDBJ databases">
        <title>The Genome Sequence of Saprolegnia declina VS20.</title>
        <authorList>
            <consortium name="The Broad Institute Genome Sequencing Platform"/>
            <person name="Russ C."/>
            <person name="Nusbaum C."/>
            <person name="Tyler B."/>
            <person name="van West P."/>
            <person name="Dieguez-Uribeondo J."/>
            <person name="de Bruijn I."/>
            <person name="Tripathy S."/>
            <person name="Jiang R."/>
            <person name="Young S.K."/>
            <person name="Zeng Q."/>
            <person name="Gargeya S."/>
            <person name="Fitzgerald M."/>
            <person name="Haas B."/>
            <person name="Abouelleil A."/>
            <person name="Alvarado L."/>
            <person name="Arachchi H.M."/>
            <person name="Berlin A."/>
            <person name="Chapman S.B."/>
            <person name="Goldberg J."/>
            <person name="Griggs A."/>
            <person name="Gujja S."/>
            <person name="Hansen M."/>
            <person name="Howarth C."/>
            <person name="Imamovic A."/>
            <person name="Larimer J."/>
            <person name="McCowen C."/>
            <person name="Montmayeur A."/>
            <person name="Murphy C."/>
            <person name="Neiman D."/>
            <person name="Pearson M."/>
            <person name="Priest M."/>
            <person name="Roberts A."/>
            <person name="Saif S."/>
            <person name="Shea T."/>
            <person name="Sisk P."/>
            <person name="Sykes S."/>
            <person name="Wortman J."/>
            <person name="Nusbaum C."/>
            <person name="Birren B."/>
        </authorList>
    </citation>
    <scope>NUCLEOTIDE SEQUENCE [LARGE SCALE GENOMIC DNA]</scope>
    <source>
        <strain evidence="3 4">VS20</strain>
    </source>
</reference>
<accession>T0PVD5</accession>
<sequence length="570" mass="61888">MDSDNEVDAFAALLETDDGVRTLVRYIQTPSDADADDAVNALALFSDHGTNERIARLLQDVKLVDTLLSHASLGDVEEDLHLPIWRCLAAWAHGAAPLVPALWAARSSLVQQSFALRHASLSTTSLVSATLTSLVASIGSTLQPRPDKLFCGLVDADANGFCDLLKQYYVFGGNTGLLDLIRRVLSTKAEAKALCSSGLLRLWGREWHQQHDTTFGAKWTALLSHLAEVLHPQRPILYSGSDGDSQWASAFLALALSPLKCVWMEMAPLVLDALGTATLAPVLQSHPHCHGALLWLLSKPDAIPSATTRAELEAIAIDCEMANRVALPTLEIGLALPEALAMATSLKASGNRWFSLGNHAAARQFYRLGLSTLKVAAATARQALSTPTTTTALPVGACVEVRQGDGTRWPAMVSDVDGPTRVEVIYDASGDDDTVDLSRCRLCLSFSDQSALSALQVALCMNLAKSLSHLRMVPEAIECLHFGLELAPDHLPALYLRGLLHMQTLQLKPAKDDFFRANKMAGERKDKATQVQIHKAWKRLQVLTTQRKKADKKLIKDMMAYLDTLAIDGE</sequence>
<organism evidence="3 4">
    <name type="scientific">Saprolegnia diclina (strain VS20)</name>
    <dbReference type="NCBI Taxonomy" id="1156394"/>
    <lineage>
        <taxon>Eukaryota</taxon>
        <taxon>Sar</taxon>
        <taxon>Stramenopiles</taxon>
        <taxon>Oomycota</taxon>
        <taxon>Saprolegniomycetes</taxon>
        <taxon>Saprolegniales</taxon>
        <taxon>Saprolegniaceae</taxon>
        <taxon>Saprolegnia</taxon>
    </lineage>
</organism>
<keyword evidence="2" id="KW-0802">TPR repeat</keyword>
<dbReference type="OMA" id="VWMEMAP"/>
<dbReference type="PANTHER" id="PTHR11242">
    <property type="entry name" value="ARYL HYDROCARBON RECEPTOR INTERACTING PROTEIN RELATED"/>
    <property type="match status" value="1"/>
</dbReference>
<dbReference type="VEuPathDB" id="FungiDB:SDRG_15966"/>
<dbReference type="GeneID" id="19956693"/>
<protein>
    <submittedName>
        <fullName evidence="3">Uncharacterized protein</fullName>
    </submittedName>
</protein>
<proteinExistence type="predicted"/>
<gene>
    <name evidence="3" type="ORF">SDRG_15966</name>
</gene>
<dbReference type="eggNOG" id="ENOG502S5UE">
    <property type="taxonomic scope" value="Eukaryota"/>
</dbReference>